<evidence type="ECO:0000313" key="1">
    <source>
        <dbReference type="EMBL" id="NYE38904.1"/>
    </source>
</evidence>
<sequence>MAVLAVVLTRDDRREVEPRQVDVPRASPAAASTALADFVAGVRAGDEGLPGDAGSNARALGLSSVTARYVDQVGTVGEDGSWSGVVEVSWQVDGFDAQPARAEVAVSFAPEGDGVAITGFGGEGAGRVPLWLGGALAVARADGVLAMVHGDQREARAVVERARRGIGVVRQVLRDWTGPVVVEVPASAADLDAALGVEPGTYAGVAAVTAAVGGSAGRGAPVHVFVNPDVTEGLRRAGAQVVMSHELAHVATDAVRTPIEPWLLEGFADWVALRDTRLPDRTTLGRAIAAARRDGVPGALPTAADLDPRGADLQARYEEAWLACRIIAERLGEQGLVEVYERVARGGRVGRELARAGLPVAGLTRAWRQRLADLAG</sequence>
<dbReference type="Proteomes" id="UP000549911">
    <property type="component" value="Unassembled WGS sequence"/>
</dbReference>
<reference evidence="1 2" key="1">
    <citation type="submission" date="2020-07" db="EMBL/GenBank/DDBJ databases">
        <authorList>
            <person name="Partida-Martinez L."/>
            <person name="Huntemann M."/>
            <person name="Clum A."/>
            <person name="Wang J."/>
            <person name="Palaniappan K."/>
            <person name="Ritter S."/>
            <person name="Chen I.-M."/>
            <person name="Stamatis D."/>
            <person name="Reddy T."/>
            <person name="O'Malley R."/>
            <person name="Daum C."/>
            <person name="Shapiro N."/>
            <person name="Ivanova N."/>
            <person name="Kyrpides N."/>
            <person name="Woyke T."/>
        </authorList>
    </citation>
    <scope>NUCLEOTIDE SEQUENCE [LARGE SCALE GENOMIC DNA]</scope>
    <source>
        <strain evidence="1 2">AT2.17</strain>
    </source>
</reference>
<dbReference type="EMBL" id="JACCBW010000007">
    <property type="protein sequence ID" value="NYE38904.1"/>
    <property type="molecule type" value="Genomic_DNA"/>
</dbReference>
<keyword evidence="2" id="KW-1185">Reference proteome</keyword>
<dbReference type="RefSeq" id="WP_179621526.1">
    <property type="nucleotide sequence ID" value="NZ_JACCBW010000007.1"/>
</dbReference>
<reference evidence="1 2" key="2">
    <citation type="submission" date="2020-08" db="EMBL/GenBank/DDBJ databases">
        <title>The Agave Microbiome: Exploring the role of microbial communities in plant adaptations to desert environments.</title>
        <authorList>
            <person name="Partida-Martinez L.P."/>
        </authorList>
    </citation>
    <scope>NUCLEOTIDE SEQUENCE [LARGE SCALE GENOMIC DNA]</scope>
    <source>
        <strain evidence="1 2">AT2.17</strain>
    </source>
</reference>
<name>A0A7Y9H7T5_9ACTN</name>
<evidence type="ECO:0008006" key="3">
    <source>
        <dbReference type="Google" id="ProtNLM"/>
    </source>
</evidence>
<dbReference type="AlphaFoldDB" id="A0A7Y9H7T5"/>
<gene>
    <name evidence="1" type="ORF">F4692_004059</name>
</gene>
<evidence type="ECO:0000313" key="2">
    <source>
        <dbReference type="Proteomes" id="UP000549911"/>
    </source>
</evidence>
<proteinExistence type="predicted"/>
<accession>A0A7Y9H7T5</accession>
<organism evidence="1 2">
    <name type="scientific">Nocardioides cavernae</name>
    <dbReference type="NCBI Taxonomy" id="1921566"/>
    <lineage>
        <taxon>Bacteria</taxon>
        <taxon>Bacillati</taxon>
        <taxon>Actinomycetota</taxon>
        <taxon>Actinomycetes</taxon>
        <taxon>Propionibacteriales</taxon>
        <taxon>Nocardioidaceae</taxon>
        <taxon>Nocardioides</taxon>
    </lineage>
</organism>
<comment type="caution">
    <text evidence="1">The sequence shown here is derived from an EMBL/GenBank/DDBJ whole genome shotgun (WGS) entry which is preliminary data.</text>
</comment>
<protein>
    <recommendedName>
        <fullName evidence="3">Peptidase MA-like domain-containing protein</fullName>
    </recommendedName>
</protein>